<dbReference type="RefSeq" id="WP_013138628.1">
    <property type="nucleotide sequence ID" value="NC_014168.1"/>
</dbReference>
<evidence type="ECO:0000313" key="1">
    <source>
        <dbReference type="EMBL" id="ADG98175.1"/>
    </source>
</evidence>
<keyword evidence="2" id="KW-1185">Reference proteome</keyword>
<dbReference type="AlphaFoldDB" id="D6Z895"/>
<organism evidence="1 2">
    <name type="scientific">Segniliparus rotundus (strain ATCC BAA-972 / CDC 1076 / CIP 108378 / DSM 44985 / JCM 13578)</name>
    <dbReference type="NCBI Taxonomy" id="640132"/>
    <lineage>
        <taxon>Bacteria</taxon>
        <taxon>Bacillati</taxon>
        <taxon>Actinomycetota</taxon>
        <taxon>Actinomycetes</taxon>
        <taxon>Mycobacteriales</taxon>
        <taxon>Segniliparaceae</taxon>
        <taxon>Segniliparus</taxon>
    </lineage>
</organism>
<dbReference type="HOGENOM" id="CLU_1015229_0_0_11"/>
<dbReference type="EMBL" id="CP001958">
    <property type="protein sequence ID" value="ADG98175.1"/>
    <property type="molecule type" value="Genomic_DNA"/>
</dbReference>
<evidence type="ECO:0008006" key="3">
    <source>
        <dbReference type="Google" id="ProtNLM"/>
    </source>
</evidence>
<reference evidence="1 2" key="1">
    <citation type="journal article" date="2010" name="Stand. Genomic Sci.">
        <title>Complete genome sequence of Segniliparus rotundus type strain (CDC 1076).</title>
        <authorList>
            <person name="Sikorski J."/>
            <person name="Lapidus A."/>
            <person name="Copeland A."/>
            <person name="Misra M."/>
            <person name="Glavina Del Rio T."/>
            <person name="Nolan M."/>
            <person name="Lucas S."/>
            <person name="Chen F."/>
            <person name="Tice H."/>
            <person name="Cheng J.F."/>
            <person name="Jando M."/>
            <person name="Schneider S."/>
            <person name="Bruce D."/>
            <person name="Goodwin L."/>
            <person name="Pitluck S."/>
            <person name="Liolios K."/>
            <person name="Mikhailova N."/>
            <person name="Pati A."/>
            <person name="Ivanova N."/>
            <person name="Mavromatis K."/>
            <person name="Chen A."/>
            <person name="Palaniappan K."/>
            <person name="Chertkov O."/>
            <person name="Land M."/>
            <person name="Hauser L."/>
            <person name="Chang Y.J."/>
            <person name="Jeffries C.D."/>
            <person name="Brettin T."/>
            <person name="Detter J.C."/>
            <person name="Han C."/>
            <person name="Rohde M."/>
            <person name="Goker M."/>
            <person name="Bristow J."/>
            <person name="Eisen J.A."/>
            <person name="Markowitz V."/>
            <person name="Hugenholtz P."/>
            <person name="Kyrpides N.C."/>
            <person name="Klenk H.P."/>
        </authorList>
    </citation>
    <scope>NUCLEOTIDE SEQUENCE [LARGE SCALE GENOMIC DNA]</scope>
    <source>
        <strain evidence="2">ATCC BAA-972 / CDC 1076 / CIP 108378 / DSM 44985 / JCM 13578</strain>
    </source>
</reference>
<sequence length="274" mass="28691">MAQPTALHPRRLVLSSDELGHLVQLLDIELPPSWQPGAPEDPAAQKKGLIAQKALLSEGTGAVAVHPSVAANLQVLDHPRAMLATTAHIGSTAVHCLHAVAGVFGASLFRLDGKKLELSFFRSVELGKELLRAVPPEPEHSAQLATLFGDEPPERFVGALPLRALEELGLAVTLRSADPPGVGAALEALALPEEQHRLASRLAEQTDGLLTCDMTGHSGNEPIADRIVWLHAGGAWTGLRPSDGGTGERLVQLEPVQPGSLGVCAASFLASALS</sequence>
<dbReference type="KEGG" id="srt:Srot_1715"/>
<dbReference type="Proteomes" id="UP000002247">
    <property type="component" value="Chromosome"/>
</dbReference>
<proteinExistence type="predicted"/>
<accession>D6Z895</accession>
<evidence type="ECO:0000313" key="2">
    <source>
        <dbReference type="Proteomes" id="UP000002247"/>
    </source>
</evidence>
<protein>
    <recommendedName>
        <fullName evidence="3">EspG family protein</fullName>
    </recommendedName>
</protein>
<dbReference type="eggNOG" id="ENOG50341AV">
    <property type="taxonomic scope" value="Bacteria"/>
</dbReference>
<dbReference type="STRING" id="640132.Srot_1715"/>
<gene>
    <name evidence="1" type="ordered locus">Srot_1715</name>
</gene>
<name>D6Z895_SEGRD</name>